<dbReference type="EMBL" id="LAZR01068297">
    <property type="protein sequence ID" value="KKK49909.1"/>
    <property type="molecule type" value="Genomic_DNA"/>
</dbReference>
<sequence length="340" mass="38506">DISLSSLFSLYSSRFYRIDKLKRDFEYAVVDLSEEVELLEEVIDNSRKSYRVFADRMQQQFIGCIQSEGWPVVAEIRNTQVFNRFVAPLLEKKNNKIAFLMVDALRYELAMELLERFPDSYHVEHYAVCAQLPTLTAVGMASLMPDADGKLNIEAGDKTVIPKIGPHSITNPKERLSYIRAVYGDRCELFNLEDLPRKKKKHLKDTVELLLIKSTEIDRVGEMIPGKAALFIQDLIKDIFKGIDKLKRLEFKRIIIATDHGFILQYEQEPGSVVPKPDGDWAVEKPRCLLGRGAANPGTVALNPADVGIKANFPSYIVPKTLGTFQKGVLYSHQGLSLQE</sequence>
<feature type="non-terminal residue" evidence="1">
    <location>
        <position position="1"/>
    </location>
</feature>
<protein>
    <submittedName>
        <fullName evidence="1">Uncharacterized protein</fullName>
    </submittedName>
</protein>
<reference evidence="1" key="1">
    <citation type="journal article" date="2015" name="Nature">
        <title>Complex archaea that bridge the gap between prokaryotes and eukaryotes.</title>
        <authorList>
            <person name="Spang A."/>
            <person name="Saw J.H."/>
            <person name="Jorgensen S.L."/>
            <person name="Zaremba-Niedzwiedzka K."/>
            <person name="Martijn J."/>
            <person name="Lind A.E."/>
            <person name="van Eijk R."/>
            <person name="Schleper C."/>
            <person name="Guy L."/>
            <person name="Ettema T.J."/>
        </authorList>
    </citation>
    <scope>NUCLEOTIDE SEQUENCE</scope>
</reference>
<proteinExistence type="predicted"/>
<evidence type="ECO:0000313" key="1">
    <source>
        <dbReference type="EMBL" id="KKK49909.1"/>
    </source>
</evidence>
<feature type="non-terminal residue" evidence="1">
    <location>
        <position position="340"/>
    </location>
</feature>
<dbReference type="AlphaFoldDB" id="A0A0F8Y6Z1"/>
<dbReference type="Pfam" id="PF08665">
    <property type="entry name" value="PglZ"/>
    <property type="match status" value="1"/>
</dbReference>
<accession>A0A0F8Y6Z1</accession>
<comment type="caution">
    <text evidence="1">The sequence shown here is derived from an EMBL/GenBank/DDBJ whole genome shotgun (WGS) entry which is preliminary data.</text>
</comment>
<organism evidence="1">
    <name type="scientific">marine sediment metagenome</name>
    <dbReference type="NCBI Taxonomy" id="412755"/>
    <lineage>
        <taxon>unclassified sequences</taxon>
        <taxon>metagenomes</taxon>
        <taxon>ecological metagenomes</taxon>
    </lineage>
</organism>
<name>A0A0F8Y6Z1_9ZZZZ</name>
<gene>
    <name evidence="1" type="ORF">LCGC14_3130310</name>
</gene>